<evidence type="ECO:0000256" key="2">
    <source>
        <dbReference type="SAM" id="MobiDB-lite"/>
    </source>
</evidence>
<dbReference type="InterPro" id="IPR027328">
    <property type="entry name" value="MAPRE"/>
</dbReference>
<dbReference type="InterPro" id="IPR036872">
    <property type="entry name" value="CH_dom_sf"/>
</dbReference>
<evidence type="ECO:0000256" key="1">
    <source>
        <dbReference type="SAM" id="Coils"/>
    </source>
</evidence>
<keyword evidence="1" id="KW-0175">Coiled coil</keyword>
<gene>
    <name evidence="4" type="ORF">OCBIM_22000441mg</name>
</gene>
<dbReference type="Gene3D" id="1.10.418.10">
    <property type="entry name" value="Calponin-like domain"/>
    <property type="match status" value="1"/>
</dbReference>
<feature type="domain" description="Calponin-homology (CH)" evidence="3">
    <location>
        <begin position="8"/>
        <end position="110"/>
    </location>
</feature>
<reference evidence="4" key="1">
    <citation type="submission" date="2015-07" db="EMBL/GenBank/DDBJ databases">
        <title>MeaNS - Measles Nucleotide Surveillance Program.</title>
        <authorList>
            <person name="Tran T."/>
            <person name="Druce J."/>
        </authorList>
    </citation>
    <scope>NUCLEOTIDE SEQUENCE</scope>
    <source>
        <strain evidence="4">UCB-OBI-ISO-001</strain>
        <tissue evidence="4">Gonad</tissue>
    </source>
</reference>
<sequence length="310" mass="36622">MQNKKTQTLSKSELIYWLRENISPHLNCIQDLGTGAEFCLGVEILFPGSIDLEKIRFGEKTEDGRRKNFQQLQDALTKMNVNINIPVENLIKGSFKYNLYFGQWFKQFFEKHYNCRSYDIMKLETLESNKRHRVKNSKSTKKMYKKRWPVEMSGDVSLNKGIVRKDENISPLNHDVVDEPKLIANKLAITYTEYSDNFNKKSDSVISNSRDTSSNPNTQTSNTSMDAESDDTFLPSDIRMQAEYKSYVFVLRALEKNVQHLQHENKMLREENMQMKEKNERLKLEIETYQRIKAECRMMACLLERFREYR</sequence>
<feature type="region of interest" description="Disordered" evidence="2">
    <location>
        <begin position="204"/>
        <end position="231"/>
    </location>
</feature>
<dbReference type="OrthoDB" id="2119228at2759"/>
<accession>A0A0L8G458</accession>
<feature type="coiled-coil region" evidence="1">
    <location>
        <begin position="251"/>
        <end position="295"/>
    </location>
</feature>
<evidence type="ECO:0000313" key="4">
    <source>
        <dbReference type="EMBL" id="KOF71821.1"/>
    </source>
</evidence>
<dbReference type="PANTHER" id="PTHR10623">
    <property type="entry name" value="MICROTUBULE-ASSOCIATED PROTEIN RP/EB FAMILY MEMBER"/>
    <property type="match status" value="1"/>
</dbReference>
<dbReference type="AlphaFoldDB" id="A0A0L8G458"/>
<dbReference type="STRING" id="37653.A0A0L8G458"/>
<protein>
    <recommendedName>
        <fullName evidence="3">Calponin-homology (CH) domain-containing protein</fullName>
    </recommendedName>
</protein>
<dbReference type="EMBL" id="KQ423963">
    <property type="protein sequence ID" value="KOF71821.1"/>
    <property type="molecule type" value="Genomic_DNA"/>
</dbReference>
<name>A0A0L8G458_OCTBM</name>
<organism evidence="4">
    <name type="scientific">Octopus bimaculoides</name>
    <name type="common">California two-spotted octopus</name>
    <dbReference type="NCBI Taxonomy" id="37653"/>
    <lineage>
        <taxon>Eukaryota</taxon>
        <taxon>Metazoa</taxon>
        <taxon>Spiralia</taxon>
        <taxon>Lophotrochozoa</taxon>
        <taxon>Mollusca</taxon>
        <taxon>Cephalopoda</taxon>
        <taxon>Coleoidea</taxon>
        <taxon>Octopodiformes</taxon>
        <taxon>Octopoda</taxon>
        <taxon>Incirrata</taxon>
        <taxon>Octopodidae</taxon>
        <taxon>Octopus</taxon>
    </lineage>
</organism>
<dbReference type="GO" id="GO:0008017">
    <property type="term" value="F:microtubule binding"/>
    <property type="evidence" value="ECO:0007669"/>
    <property type="project" value="InterPro"/>
</dbReference>
<evidence type="ECO:0000259" key="3">
    <source>
        <dbReference type="PROSITE" id="PS50021"/>
    </source>
</evidence>
<dbReference type="SUPFAM" id="SSF47576">
    <property type="entry name" value="Calponin-homology domain, CH-domain"/>
    <property type="match status" value="1"/>
</dbReference>
<feature type="compositionally biased region" description="Low complexity" evidence="2">
    <location>
        <begin position="212"/>
        <end position="224"/>
    </location>
</feature>
<proteinExistence type="predicted"/>
<dbReference type="PROSITE" id="PS50021">
    <property type="entry name" value="CH"/>
    <property type="match status" value="1"/>
</dbReference>
<dbReference type="InterPro" id="IPR001715">
    <property type="entry name" value="CH_dom"/>
</dbReference>